<keyword evidence="6 10" id="KW-1133">Transmembrane helix</keyword>
<feature type="transmembrane region" description="Helical" evidence="10">
    <location>
        <begin position="175"/>
        <end position="196"/>
    </location>
</feature>
<feature type="transmembrane region" description="Helical" evidence="10">
    <location>
        <begin position="437"/>
        <end position="459"/>
    </location>
</feature>
<evidence type="ECO:0000256" key="7">
    <source>
        <dbReference type="ARBA" id="ARBA00023065"/>
    </source>
</evidence>
<keyword evidence="2" id="KW-0813">Transport</keyword>
<protein>
    <recommendedName>
        <fullName evidence="9">Multidrug-efflux transporter</fullName>
    </recommendedName>
</protein>
<keyword evidence="4" id="KW-1003">Cell membrane</keyword>
<dbReference type="GO" id="GO:0006811">
    <property type="term" value="P:monoatomic ion transport"/>
    <property type="evidence" value="ECO:0007669"/>
    <property type="project" value="UniProtKB-KW"/>
</dbReference>
<feature type="transmembrane region" description="Helical" evidence="10">
    <location>
        <begin position="109"/>
        <end position="133"/>
    </location>
</feature>
<feature type="transmembrane region" description="Helical" evidence="10">
    <location>
        <begin position="409"/>
        <end position="431"/>
    </location>
</feature>
<dbReference type="Proteomes" id="UP000436016">
    <property type="component" value="Unassembled WGS sequence"/>
</dbReference>
<keyword evidence="5 10" id="KW-0812">Transmembrane</keyword>
<comment type="subcellular location">
    <subcellularLocation>
        <location evidence="1">Cell inner membrane</location>
        <topology evidence="1">Multi-pass membrane protein</topology>
    </subcellularLocation>
</comment>
<evidence type="ECO:0000256" key="8">
    <source>
        <dbReference type="ARBA" id="ARBA00023136"/>
    </source>
</evidence>
<dbReference type="PANTHER" id="PTHR43298:SF2">
    <property type="entry name" value="FMN_FAD EXPORTER YEEO-RELATED"/>
    <property type="match status" value="1"/>
</dbReference>
<evidence type="ECO:0000313" key="12">
    <source>
        <dbReference type="Proteomes" id="UP000436016"/>
    </source>
</evidence>
<organism evidence="11 12">
    <name type="scientific">Oceanomicrobium pacificus</name>
    <dbReference type="NCBI Taxonomy" id="2692916"/>
    <lineage>
        <taxon>Bacteria</taxon>
        <taxon>Pseudomonadati</taxon>
        <taxon>Pseudomonadota</taxon>
        <taxon>Alphaproteobacteria</taxon>
        <taxon>Rhodobacterales</taxon>
        <taxon>Paracoccaceae</taxon>
        <taxon>Oceanomicrobium</taxon>
    </lineage>
</organism>
<dbReference type="NCBIfam" id="TIGR00797">
    <property type="entry name" value="matE"/>
    <property type="match status" value="1"/>
</dbReference>
<dbReference type="AlphaFoldDB" id="A0A6B0TP83"/>
<evidence type="ECO:0000256" key="4">
    <source>
        <dbReference type="ARBA" id="ARBA00022475"/>
    </source>
</evidence>
<gene>
    <name evidence="11" type="ORF">GSH16_03090</name>
</gene>
<dbReference type="CDD" id="cd13131">
    <property type="entry name" value="MATE_NorM_like"/>
    <property type="match status" value="1"/>
</dbReference>
<feature type="transmembrane region" description="Helical" evidence="10">
    <location>
        <begin position="208"/>
        <end position="230"/>
    </location>
</feature>
<keyword evidence="12" id="KW-1185">Reference proteome</keyword>
<name>A0A6B0TP83_9RHOB</name>
<feature type="transmembrane region" description="Helical" evidence="10">
    <location>
        <begin position="329"/>
        <end position="350"/>
    </location>
</feature>
<evidence type="ECO:0000256" key="6">
    <source>
        <dbReference type="ARBA" id="ARBA00022989"/>
    </source>
</evidence>
<dbReference type="GO" id="GO:0005886">
    <property type="term" value="C:plasma membrane"/>
    <property type="evidence" value="ECO:0007669"/>
    <property type="project" value="UniProtKB-SubCell"/>
</dbReference>
<evidence type="ECO:0000256" key="9">
    <source>
        <dbReference type="ARBA" id="ARBA00031636"/>
    </source>
</evidence>
<sequence length="477" mass="50979">MASTAEAPRTAPHVIESPLGWRRELAATLRLAWPLIVAQLAQIGLGTTDVVMMGWLGPEFLGAGTLANSLLHVVLIMGIGTVLAVSPLLSQAIGGRDYRSVRRTTRQGLWVAIAFTAVFTPVLMQLEMILRLFGQSEDVAALAATYSTAALWLLLPALSFIILRSLLAAHGESRIVLVVTLVGLVINALGNYGLMFGNFGLPRLELRGAGITTVFVNLAMFLCLLAYILTHRRYRRYHILVRFWKPDWPRFLTVLKLGMPIGMMLLAETAMFAAAALLMGWLGEDHLAAHAVALQLAAIAFMVPLGLSQATTVRVGLAYGRRHEADVRMAGWVSILACLGFMSCTALLFWTRAPQLVGLFLDPADPAAATSIALATGFLGVAALFQLVDGAQVAGAAALRGMNDTKIPMFVAFFGYWGVGLPAAYLLAFKAGLGGTGIWFGLAAGLSAAAVILLSRFAILSRRLEFGPVAPKSAELP</sequence>
<feature type="transmembrane region" description="Helical" evidence="10">
    <location>
        <begin position="139"/>
        <end position="163"/>
    </location>
</feature>
<dbReference type="PANTHER" id="PTHR43298">
    <property type="entry name" value="MULTIDRUG RESISTANCE PROTEIN NORM-RELATED"/>
    <property type="match status" value="1"/>
</dbReference>
<evidence type="ECO:0000256" key="1">
    <source>
        <dbReference type="ARBA" id="ARBA00004429"/>
    </source>
</evidence>
<reference evidence="11 12" key="1">
    <citation type="submission" date="2019-12" db="EMBL/GenBank/DDBJ databases">
        <title>Strain KN286 was isolated from seawater, which was collected from Caroline Seamount in the tropical western Pacific.</title>
        <authorList>
            <person name="Wang Q."/>
        </authorList>
    </citation>
    <scope>NUCLEOTIDE SEQUENCE [LARGE SCALE GENOMIC DNA]</scope>
    <source>
        <strain evidence="11 12">KN286</strain>
    </source>
</reference>
<keyword evidence="7" id="KW-0406">Ion transport</keyword>
<keyword evidence="8 10" id="KW-0472">Membrane</keyword>
<evidence type="ECO:0000256" key="10">
    <source>
        <dbReference type="SAM" id="Phobius"/>
    </source>
</evidence>
<dbReference type="InterPro" id="IPR002528">
    <property type="entry name" value="MATE_fam"/>
</dbReference>
<dbReference type="GO" id="GO:0015297">
    <property type="term" value="F:antiporter activity"/>
    <property type="evidence" value="ECO:0007669"/>
    <property type="project" value="UniProtKB-KW"/>
</dbReference>
<evidence type="ECO:0000313" key="11">
    <source>
        <dbReference type="EMBL" id="MXU64419.1"/>
    </source>
</evidence>
<evidence type="ECO:0000256" key="2">
    <source>
        <dbReference type="ARBA" id="ARBA00022448"/>
    </source>
</evidence>
<dbReference type="GO" id="GO:0042910">
    <property type="term" value="F:xenobiotic transmembrane transporter activity"/>
    <property type="evidence" value="ECO:0007669"/>
    <property type="project" value="InterPro"/>
</dbReference>
<comment type="caution">
    <text evidence="11">The sequence shown here is derived from an EMBL/GenBank/DDBJ whole genome shotgun (WGS) entry which is preliminary data.</text>
</comment>
<dbReference type="Pfam" id="PF01554">
    <property type="entry name" value="MatE"/>
    <property type="match status" value="2"/>
</dbReference>
<feature type="transmembrane region" description="Helical" evidence="10">
    <location>
        <begin position="370"/>
        <end position="388"/>
    </location>
</feature>
<accession>A0A6B0TP83</accession>
<proteinExistence type="predicted"/>
<evidence type="ECO:0000256" key="3">
    <source>
        <dbReference type="ARBA" id="ARBA00022449"/>
    </source>
</evidence>
<feature type="transmembrane region" description="Helical" evidence="10">
    <location>
        <begin position="287"/>
        <end position="308"/>
    </location>
</feature>
<dbReference type="InterPro" id="IPR048279">
    <property type="entry name" value="MdtK-like"/>
</dbReference>
<dbReference type="EMBL" id="WUWG01000001">
    <property type="protein sequence ID" value="MXU64419.1"/>
    <property type="molecule type" value="Genomic_DNA"/>
</dbReference>
<feature type="transmembrane region" description="Helical" evidence="10">
    <location>
        <begin position="31"/>
        <end position="57"/>
    </location>
</feature>
<dbReference type="RefSeq" id="WP_160851765.1">
    <property type="nucleotide sequence ID" value="NZ_WUWG01000001.1"/>
</dbReference>
<dbReference type="PIRSF" id="PIRSF006603">
    <property type="entry name" value="DinF"/>
    <property type="match status" value="1"/>
</dbReference>
<feature type="transmembrane region" description="Helical" evidence="10">
    <location>
        <begin position="69"/>
        <end position="89"/>
    </location>
</feature>
<dbReference type="InterPro" id="IPR050222">
    <property type="entry name" value="MATE_MdtK"/>
</dbReference>
<feature type="transmembrane region" description="Helical" evidence="10">
    <location>
        <begin position="251"/>
        <end position="281"/>
    </location>
</feature>
<evidence type="ECO:0000256" key="5">
    <source>
        <dbReference type="ARBA" id="ARBA00022692"/>
    </source>
</evidence>
<keyword evidence="3" id="KW-0050">Antiport</keyword>